<feature type="chain" id="PRO_5022720441" description="Secreted protein" evidence="2">
    <location>
        <begin position="32"/>
        <end position="70"/>
    </location>
</feature>
<organism evidence="3 4">
    <name type="scientific">Portunus trituberculatus</name>
    <name type="common">Swimming crab</name>
    <name type="synonym">Neptunus trituberculatus</name>
    <dbReference type="NCBI Taxonomy" id="210409"/>
    <lineage>
        <taxon>Eukaryota</taxon>
        <taxon>Metazoa</taxon>
        <taxon>Ecdysozoa</taxon>
        <taxon>Arthropoda</taxon>
        <taxon>Crustacea</taxon>
        <taxon>Multicrustacea</taxon>
        <taxon>Malacostraca</taxon>
        <taxon>Eumalacostraca</taxon>
        <taxon>Eucarida</taxon>
        <taxon>Decapoda</taxon>
        <taxon>Pleocyemata</taxon>
        <taxon>Brachyura</taxon>
        <taxon>Eubrachyura</taxon>
        <taxon>Portunoidea</taxon>
        <taxon>Portunidae</taxon>
        <taxon>Portuninae</taxon>
        <taxon>Portunus</taxon>
    </lineage>
</organism>
<sequence length="70" mass="7994">MVGNAAVMWRCGCCDVVMLLLCGVSLESSDGERAKSCRTREEDEKTNEEKEKENKEGRGERVKRFRIQVI</sequence>
<evidence type="ECO:0000256" key="1">
    <source>
        <dbReference type="SAM" id="MobiDB-lite"/>
    </source>
</evidence>
<comment type="caution">
    <text evidence="3">The sequence shown here is derived from an EMBL/GenBank/DDBJ whole genome shotgun (WGS) entry which is preliminary data.</text>
</comment>
<dbReference type="AlphaFoldDB" id="A0A5B7GQX2"/>
<protein>
    <recommendedName>
        <fullName evidence="5">Secreted protein</fullName>
    </recommendedName>
</protein>
<feature type="compositionally biased region" description="Basic and acidic residues" evidence="1">
    <location>
        <begin position="30"/>
        <end position="60"/>
    </location>
</feature>
<name>A0A5B7GQX2_PORTR</name>
<evidence type="ECO:0000256" key="2">
    <source>
        <dbReference type="SAM" id="SignalP"/>
    </source>
</evidence>
<keyword evidence="4" id="KW-1185">Reference proteome</keyword>
<evidence type="ECO:0000313" key="4">
    <source>
        <dbReference type="Proteomes" id="UP000324222"/>
    </source>
</evidence>
<dbReference type="EMBL" id="VSRR010017092">
    <property type="protein sequence ID" value="MPC60023.1"/>
    <property type="molecule type" value="Genomic_DNA"/>
</dbReference>
<gene>
    <name evidence="3" type="ORF">E2C01_054057</name>
</gene>
<feature type="region of interest" description="Disordered" evidence="1">
    <location>
        <begin position="28"/>
        <end position="60"/>
    </location>
</feature>
<dbReference type="Proteomes" id="UP000324222">
    <property type="component" value="Unassembled WGS sequence"/>
</dbReference>
<evidence type="ECO:0008006" key="5">
    <source>
        <dbReference type="Google" id="ProtNLM"/>
    </source>
</evidence>
<accession>A0A5B7GQX2</accession>
<reference evidence="3 4" key="1">
    <citation type="submission" date="2019-05" db="EMBL/GenBank/DDBJ databases">
        <title>Another draft genome of Portunus trituberculatus and its Hox gene families provides insights of decapod evolution.</title>
        <authorList>
            <person name="Jeong J.-H."/>
            <person name="Song I."/>
            <person name="Kim S."/>
            <person name="Choi T."/>
            <person name="Kim D."/>
            <person name="Ryu S."/>
            <person name="Kim W."/>
        </authorList>
    </citation>
    <scope>NUCLEOTIDE SEQUENCE [LARGE SCALE GENOMIC DNA]</scope>
    <source>
        <tissue evidence="3">Muscle</tissue>
    </source>
</reference>
<evidence type="ECO:0000313" key="3">
    <source>
        <dbReference type="EMBL" id="MPC60023.1"/>
    </source>
</evidence>
<feature type="signal peptide" evidence="2">
    <location>
        <begin position="1"/>
        <end position="31"/>
    </location>
</feature>
<proteinExistence type="predicted"/>
<keyword evidence="2" id="KW-0732">Signal</keyword>